<comment type="caution">
    <text evidence="1">The sequence shown here is derived from an EMBL/GenBank/DDBJ whole genome shotgun (WGS) entry which is preliminary data.</text>
</comment>
<organism evidence="1 2">
    <name type="scientific">Penicillium nordicum</name>
    <dbReference type="NCBI Taxonomy" id="229535"/>
    <lineage>
        <taxon>Eukaryota</taxon>
        <taxon>Fungi</taxon>
        <taxon>Dikarya</taxon>
        <taxon>Ascomycota</taxon>
        <taxon>Pezizomycotina</taxon>
        <taxon>Eurotiomycetes</taxon>
        <taxon>Eurotiomycetidae</taxon>
        <taxon>Eurotiales</taxon>
        <taxon>Aspergillaceae</taxon>
        <taxon>Penicillium</taxon>
    </lineage>
</organism>
<dbReference type="AlphaFoldDB" id="A0A0N0RYH3"/>
<evidence type="ECO:0000313" key="2">
    <source>
        <dbReference type="Proteomes" id="UP000037696"/>
    </source>
</evidence>
<gene>
    <name evidence="1" type="ORF">ACN38_g7435</name>
</gene>
<sequence length="106" mass="11943">MSGWLDWLEELCRGPLHRRSHVPIRDGPATFTSTHLAGPNRVPGAAVFRHRARAPLLRVRSHAPRYASYSCAAAVTLPVQLHHYFRLVCDVRVFTDRLVAVRGSHP</sequence>
<reference evidence="1 2" key="1">
    <citation type="submission" date="2015-08" db="EMBL/GenBank/DDBJ databases">
        <title>Genome sequencing of Penicillium nordicum.</title>
        <authorList>
            <person name="Nguyen H.D."/>
            <person name="Seifert K.A."/>
        </authorList>
    </citation>
    <scope>NUCLEOTIDE SEQUENCE [LARGE SCALE GENOMIC DNA]</scope>
    <source>
        <strain evidence="1 2">DAOMC 185683</strain>
    </source>
</reference>
<keyword evidence="2" id="KW-1185">Reference proteome</keyword>
<proteinExistence type="predicted"/>
<dbReference type="Proteomes" id="UP000037696">
    <property type="component" value="Unassembled WGS sequence"/>
</dbReference>
<dbReference type="EMBL" id="LHQQ01000124">
    <property type="protein sequence ID" value="KOS41703.1"/>
    <property type="molecule type" value="Genomic_DNA"/>
</dbReference>
<accession>A0A0N0RYH3</accession>
<evidence type="ECO:0000313" key="1">
    <source>
        <dbReference type="EMBL" id="KOS41703.1"/>
    </source>
</evidence>
<protein>
    <submittedName>
        <fullName evidence="1">Uncharacterized protein</fullName>
    </submittedName>
</protein>
<name>A0A0N0RYH3_9EURO</name>